<accession>A0A6N8IZ04</accession>
<protein>
    <submittedName>
        <fullName evidence="2">Enoyl-CoA hydratase/isomerase family protein</fullName>
    </submittedName>
</protein>
<gene>
    <name evidence="2" type="ORF">GON04_22630</name>
</gene>
<dbReference type="InterPro" id="IPR051683">
    <property type="entry name" value="Enoyl-CoA_Hydratase/Isomerase"/>
</dbReference>
<dbReference type="SUPFAM" id="SSF52096">
    <property type="entry name" value="ClpP/crotonase"/>
    <property type="match status" value="1"/>
</dbReference>
<evidence type="ECO:0000313" key="2">
    <source>
        <dbReference type="EMBL" id="MVQ32269.1"/>
    </source>
</evidence>
<evidence type="ECO:0000313" key="3">
    <source>
        <dbReference type="Proteomes" id="UP000469385"/>
    </source>
</evidence>
<dbReference type="PANTHER" id="PTHR42964">
    <property type="entry name" value="ENOYL-COA HYDRATASE"/>
    <property type="match status" value="1"/>
</dbReference>
<dbReference type="GO" id="GO:0016853">
    <property type="term" value="F:isomerase activity"/>
    <property type="evidence" value="ECO:0007669"/>
    <property type="project" value="UniProtKB-KW"/>
</dbReference>
<comment type="caution">
    <text evidence="2">The sequence shown here is derived from an EMBL/GenBank/DDBJ whole genome shotgun (WGS) entry which is preliminary data.</text>
</comment>
<dbReference type="CDD" id="cd06558">
    <property type="entry name" value="crotonase-like"/>
    <property type="match status" value="1"/>
</dbReference>
<keyword evidence="3" id="KW-1185">Reference proteome</keyword>
<evidence type="ECO:0000256" key="1">
    <source>
        <dbReference type="ARBA" id="ARBA00005254"/>
    </source>
</evidence>
<dbReference type="Proteomes" id="UP000469385">
    <property type="component" value="Unassembled WGS sequence"/>
</dbReference>
<dbReference type="AlphaFoldDB" id="A0A6N8IZ04"/>
<dbReference type="RefSeq" id="WP_157400243.1">
    <property type="nucleotide sequence ID" value="NZ_WSEL01000009.1"/>
</dbReference>
<organism evidence="2 3">
    <name type="scientific">Ramlibacter pinisoli</name>
    <dbReference type="NCBI Taxonomy" id="2682844"/>
    <lineage>
        <taxon>Bacteria</taxon>
        <taxon>Pseudomonadati</taxon>
        <taxon>Pseudomonadota</taxon>
        <taxon>Betaproteobacteria</taxon>
        <taxon>Burkholderiales</taxon>
        <taxon>Comamonadaceae</taxon>
        <taxon>Ramlibacter</taxon>
    </lineage>
</organism>
<dbReference type="GO" id="GO:0008300">
    <property type="term" value="P:isoprenoid catabolic process"/>
    <property type="evidence" value="ECO:0007669"/>
    <property type="project" value="TreeGrafter"/>
</dbReference>
<dbReference type="Gene3D" id="3.90.226.10">
    <property type="entry name" value="2-enoyl-CoA Hydratase, Chain A, domain 1"/>
    <property type="match status" value="1"/>
</dbReference>
<reference evidence="2 3" key="1">
    <citation type="submission" date="2019-12" db="EMBL/GenBank/DDBJ databases">
        <authorList>
            <person name="Huq M.A."/>
        </authorList>
    </citation>
    <scope>NUCLEOTIDE SEQUENCE [LARGE SCALE GENOMIC DNA]</scope>
    <source>
        <strain evidence="2 3">MAH-25</strain>
    </source>
</reference>
<comment type="similarity">
    <text evidence="1">Belongs to the enoyl-CoA hydratase/isomerase family.</text>
</comment>
<dbReference type="InterPro" id="IPR001753">
    <property type="entry name" value="Enoyl-CoA_hydra/iso"/>
</dbReference>
<keyword evidence="2" id="KW-0413">Isomerase</keyword>
<name>A0A6N8IZ04_9BURK</name>
<dbReference type="InterPro" id="IPR029045">
    <property type="entry name" value="ClpP/crotonase-like_dom_sf"/>
</dbReference>
<sequence>MHDNDGRSQDGVRVRRDDHVLHITLDTPDNGNLVSAAMGEAIVAALAGLDPQVRLVVLRGAGADFCAGRVSPTPAKGAPPPSAERLRQLVAQPALDLYDAIKAVPVPTLAIVQGRAIGVGTALAAVCDLTLAAEDSRFQVPEMERDIPPTLVMAALCDRVPLKSLAWLVLSRREWSGREAQAGGLLSFTAPAAQLEQEAQALIATLAAGSPVALRACKQYLAHAPAMPPQAASAFAAHLCATALSARY</sequence>
<dbReference type="PANTHER" id="PTHR42964:SF1">
    <property type="entry name" value="POLYKETIDE BIOSYNTHESIS ENOYL-COA HYDRATASE PKSH-RELATED"/>
    <property type="match status" value="1"/>
</dbReference>
<dbReference type="Pfam" id="PF00378">
    <property type="entry name" value="ECH_1"/>
    <property type="match status" value="1"/>
</dbReference>
<dbReference type="EMBL" id="WSEL01000009">
    <property type="protein sequence ID" value="MVQ32269.1"/>
    <property type="molecule type" value="Genomic_DNA"/>
</dbReference>
<proteinExistence type="inferred from homology"/>